<accession>A0A0D0TS70</accession>
<evidence type="ECO:0000313" key="1">
    <source>
        <dbReference type="EMBL" id="KIR23650.1"/>
    </source>
</evidence>
<evidence type="ECO:0000313" key="2">
    <source>
        <dbReference type="Proteomes" id="UP000032210"/>
    </source>
</evidence>
<evidence type="ECO:0008006" key="3">
    <source>
        <dbReference type="Google" id="ProtNLM"/>
    </source>
</evidence>
<dbReference type="EMBL" id="JXCQ01000006">
    <property type="protein sequence ID" value="KIR23650.1"/>
    <property type="molecule type" value="Genomic_DNA"/>
</dbReference>
<comment type="caution">
    <text evidence="1">The sequence shown here is derived from an EMBL/GenBank/DDBJ whole genome shotgun (WGS) entry which is preliminary data.</text>
</comment>
<dbReference type="AlphaFoldDB" id="A0A0D0TS70"/>
<name>A0A0D0TS70_PSEFL</name>
<gene>
    <name evidence="1" type="ORF">PFLU3_10010</name>
</gene>
<protein>
    <recommendedName>
        <fullName evidence="3">Integrase</fullName>
    </recommendedName>
</protein>
<sequence>MAATSSRGHKNETIRDIISDERQVFRFYQMRKKAAHDPTEGLLVRIPDPEAPTPFTRTKIRQNFDTLQPQPGLSHSHSDYLHPIRKHLAPMGFSRSC</sequence>
<dbReference type="Proteomes" id="UP000032210">
    <property type="component" value="Unassembled WGS sequence"/>
</dbReference>
<organism evidence="1 2">
    <name type="scientific">Pseudomonas fluorescens</name>
    <dbReference type="NCBI Taxonomy" id="294"/>
    <lineage>
        <taxon>Bacteria</taxon>
        <taxon>Pseudomonadati</taxon>
        <taxon>Pseudomonadota</taxon>
        <taxon>Gammaproteobacteria</taxon>
        <taxon>Pseudomonadales</taxon>
        <taxon>Pseudomonadaceae</taxon>
        <taxon>Pseudomonas</taxon>
    </lineage>
</organism>
<reference evidence="1 2" key="1">
    <citation type="submission" date="2015-01" db="EMBL/GenBank/DDBJ databases">
        <title>Genome sequence of the beneficial rhizobacterium Pseudomonas fluorescens 2-79.</title>
        <authorList>
            <person name="Thuermer A."/>
            <person name="Daniel R."/>
        </authorList>
    </citation>
    <scope>NUCLEOTIDE SEQUENCE [LARGE SCALE GENOMIC DNA]</scope>
    <source>
        <strain evidence="1 2">2-79</strain>
    </source>
</reference>
<proteinExistence type="predicted"/>